<name>A0A1H5C8J2_9NOCA</name>
<dbReference type="OrthoDB" id="4465184at2"/>
<dbReference type="RefSeq" id="WP_072943368.1">
    <property type="nucleotide sequence ID" value="NZ_CP070609.1"/>
</dbReference>
<keyword evidence="1" id="KW-0175">Coiled coil</keyword>
<proteinExistence type="predicted"/>
<gene>
    <name evidence="3" type="ORF">SAMN04490239_9068</name>
</gene>
<evidence type="ECO:0000313" key="4">
    <source>
        <dbReference type="Proteomes" id="UP000183561"/>
    </source>
</evidence>
<protein>
    <submittedName>
        <fullName evidence="3">Uncharacterized protein</fullName>
    </submittedName>
</protein>
<accession>A0A1H5C8J2</accession>
<sequence length="176" mass="19122">MRTASWVSAATAVLLGATAAAAWRKASLADQARREAEVALDAALEQLEAMTRIAEAAQQALPRPLEVEFDVQRIRGPVDRFRLRNVGTGIATNVRFVVDPAEEQNRRVPTPQWLDEVAVTLLPKEWADFSASALSPVAGSWRIVFPAFVTVIHDEAGTPRRLDLPTAVVTEDGVIG</sequence>
<feature type="signal peptide" evidence="2">
    <location>
        <begin position="1"/>
        <end position="22"/>
    </location>
</feature>
<feature type="chain" id="PRO_5039362197" evidence="2">
    <location>
        <begin position="23"/>
        <end position="176"/>
    </location>
</feature>
<dbReference type="EMBL" id="FNSV01000005">
    <property type="protein sequence ID" value="SED63159.1"/>
    <property type="molecule type" value="Genomic_DNA"/>
</dbReference>
<dbReference type="Proteomes" id="UP000183561">
    <property type="component" value="Unassembled WGS sequence"/>
</dbReference>
<feature type="coiled-coil region" evidence="1">
    <location>
        <begin position="33"/>
        <end position="60"/>
    </location>
</feature>
<organism evidence="3 4">
    <name type="scientific">Rhodococcus koreensis</name>
    <dbReference type="NCBI Taxonomy" id="99653"/>
    <lineage>
        <taxon>Bacteria</taxon>
        <taxon>Bacillati</taxon>
        <taxon>Actinomycetota</taxon>
        <taxon>Actinomycetes</taxon>
        <taxon>Mycobacteriales</taxon>
        <taxon>Nocardiaceae</taxon>
        <taxon>Rhodococcus</taxon>
    </lineage>
</organism>
<evidence type="ECO:0000256" key="2">
    <source>
        <dbReference type="SAM" id="SignalP"/>
    </source>
</evidence>
<evidence type="ECO:0000313" key="3">
    <source>
        <dbReference type="EMBL" id="SED63159.1"/>
    </source>
</evidence>
<keyword evidence="4" id="KW-1185">Reference proteome</keyword>
<evidence type="ECO:0000256" key="1">
    <source>
        <dbReference type="SAM" id="Coils"/>
    </source>
</evidence>
<dbReference type="AlphaFoldDB" id="A0A1H5C8J2"/>
<keyword evidence="2" id="KW-0732">Signal</keyword>
<reference evidence="4" key="1">
    <citation type="submission" date="2016-10" db="EMBL/GenBank/DDBJ databases">
        <authorList>
            <person name="Varghese N."/>
            <person name="Submissions S."/>
        </authorList>
    </citation>
    <scope>NUCLEOTIDE SEQUENCE [LARGE SCALE GENOMIC DNA]</scope>
    <source>
        <strain evidence="4">DSM 44498</strain>
    </source>
</reference>